<protein>
    <submittedName>
        <fullName evidence="5">GNAT family N-acetyltransferase</fullName>
    </submittedName>
</protein>
<organism evidence="5 6">
    <name type="scientific">Paracoccus tegillarcae</name>
    <dbReference type="NCBI Taxonomy" id="1529068"/>
    <lineage>
        <taxon>Bacteria</taxon>
        <taxon>Pseudomonadati</taxon>
        <taxon>Pseudomonadota</taxon>
        <taxon>Alphaproteobacteria</taxon>
        <taxon>Rhodobacterales</taxon>
        <taxon>Paracoccaceae</taxon>
        <taxon>Paracoccus</taxon>
    </lineage>
</organism>
<dbReference type="GO" id="GO:0019290">
    <property type="term" value="P:siderophore biosynthetic process"/>
    <property type="evidence" value="ECO:0007669"/>
    <property type="project" value="InterPro"/>
</dbReference>
<proteinExistence type="predicted"/>
<dbReference type="InterPro" id="IPR019432">
    <property type="entry name" value="Acyltransferase_MbtK/IucB-like"/>
</dbReference>
<dbReference type="InterPro" id="IPR000182">
    <property type="entry name" value="GNAT_dom"/>
</dbReference>
<keyword evidence="2" id="KW-0046">Antibiotic resistance</keyword>
<gene>
    <name evidence="5" type="ORF">CUV01_02870</name>
</gene>
<dbReference type="PROSITE" id="PS51186">
    <property type="entry name" value="GNAT"/>
    <property type="match status" value="1"/>
</dbReference>
<dbReference type="GO" id="GO:0046677">
    <property type="term" value="P:response to antibiotic"/>
    <property type="evidence" value="ECO:0007669"/>
    <property type="project" value="UniProtKB-KW"/>
</dbReference>
<evidence type="ECO:0000256" key="3">
    <source>
        <dbReference type="SAM" id="MobiDB-lite"/>
    </source>
</evidence>
<evidence type="ECO:0000313" key="5">
    <source>
        <dbReference type="EMBL" id="AUH32470.1"/>
    </source>
</evidence>
<evidence type="ECO:0000259" key="4">
    <source>
        <dbReference type="PROSITE" id="PS51186"/>
    </source>
</evidence>
<reference evidence="5 6" key="1">
    <citation type="submission" date="2017-12" db="EMBL/GenBank/DDBJ databases">
        <authorList>
            <person name="Hurst M.R.H."/>
        </authorList>
    </citation>
    <scope>NUCLEOTIDE SEQUENCE [LARGE SCALE GENOMIC DNA]</scope>
    <source>
        <strain evidence="5 6">BM15</strain>
    </source>
</reference>
<dbReference type="AlphaFoldDB" id="A0A2K9EC36"/>
<comment type="pathway">
    <text evidence="1">Siderophore biosynthesis.</text>
</comment>
<dbReference type="InterPro" id="IPR016181">
    <property type="entry name" value="Acyl_CoA_acyltransferase"/>
</dbReference>
<feature type="domain" description="N-acetyltransferase" evidence="4">
    <location>
        <begin position="42"/>
        <end position="198"/>
    </location>
</feature>
<dbReference type="KEGG" id="paro:CUV01_02870"/>
<feature type="region of interest" description="Disordered" evidence="3">
    <location>
        <begin position="1"/>
        <end position="27"/>
    </location>
</feature>
<dbReference type="SMART" id="SM01006">
    <property type="entry name" value="AlcB"/>
    <property type="match status" value="1"/>
</dbReference>
<evidence type="ECO:0000313" key="6">
    <source>
        <dbReference type="Proteomes" id="UP000233742"/>
    </source>
</evidence>
<name>A0A2K9EC36_9RHOB</name>
<sequence length="198" mass="22161">MWPGANRSQHWPHPGNAPPAQRRTASRLSYPTIQRRWTMAKYGFRPVTRDDFPMLAGWLRQPAVAEWWKDTDQQIASLGEALDDPAMHLLIVLRENQPVAYVQHSVAAHWNEPHYDAAGTPDGTIAVDVFSGPDGMGHGGEWLNAVAEHLLERAPALIIDPDPANLRAIRAYEKAGFQGTRVVPNEDGEPARIMTRHR</sequence>
<dbReference type="Proteomes" id="UP000233742">
    <property type="component" value="Chromosome"/>
</dbReference>
<evidence type="ECO:0000256" key="2">
    <source>
        <dbReference type="ARBA" id="ARBA00023251"/>
    </source>
</evidence>
<dbReference type="EMBL" id="CP025408">
    <property type="protein sequence ID" value="AUH32470.1"/>
    <property type="molecule type" value="Genomic_DNA"/>
</dbReference>
<keyword evidence="6" id="KW-1185">Reference proteome</keyword>
<dbReference type="Pfam" id="PF13523">
    <property type="entry name" value="Acetyltransf_8"/>
    <property type="match status" value="1"/>
</dbReference>
<keyword evidence="5" id="KW-0808">Transferase</keyword>
<accession>A0A2K9EC36</accession>
<dbReference type="PANTHER" id="PTHR31438">
    <property type="entry name" value="LYSINE N-ACYLTRANSFERASE C17G9.06C-RELATED"/>
    <property type="match status" value="1"/>
</dbReference>
<dbReference type="Gene3D" id="3.40.630.30">
    <property type="match status" value="1"/>
</dbReference>
<evidence type="ECO:0000256" key="1">
    <source>
        <dbReference type="ARBA" id="ARBA00004924"/>
    </source>
</evidence>
<dbReference type="SUPFAM" id="SSF55729">
    <property type="entry name" value="Acyl-CoA N-acyltransferases (Nat)"/>
    <property type="match status" value="1"/>
</dbReference>
<dbReference type="PANTHER" id="PTHR31438:SF1">
    <property type="entry name" value="LYSINE N-ACYLTRANSFERASE C17G9.06C-RELATED"/>
    <property type="match status" value="1"/>
</dbReference>
<dbReference type="GO" id="GO:0016410">
    <property type="term" value="F:N-acyltransferase activity"/>
    <property type="evidence" value="ECO:0007669"/>
    <property type="project" value="TreeGrafter"/>
</dbReference>